<comment type="similarity">
    <text evidence="2">Belongs to the cytochrome P450 family.</text>
</comment>
<dbReference type="GO" id="GO:0016705">
    <property type="term" value="F:oxidoreductase activity, acting on paired donors, with incorporation or reduction of molecular oxygen"/>
    <property type="evidence" value="ECO:0007669"/>
    <property type="project" value="InterPro"/>
</dbReference>
<dbReference type="EMBL" id="JABCIY010000151">
    <property type="protein sequence ID" value="KAF7192029.1"/>
    <property type="molecule type" value="Genomic_DNA"/>
</dbReference>
<dbReference type="GO" id="GO:0004497">
    <property type="term" value="F:monooxygenase activity"/>
    <property type="evidence" value="ECO:0007669"/>
    <property type="project" value="InterPro"/>
</dbReference>
<keyword evidence="4" id="KW-0560">Oxidoreductase</keyword>
<dbReference type="InterPro" id="IPR036396">
    <property type="entry name" value="Cyt_P450_sf"/>
</dbReference>
<feature type="binding site" description="axial binding residue" evidence="6">
    <location>
        <position position="437"/>
    </location>
    <ligand>
        <name>heme</name>
        <dbReference type="ChEBI" id="CHEBI:30413"/>
    </ligand>
    <ligandPart>
        <name>Fe</name>
        <dbReference type="ChEBI" id="CHEBI:18248"/>
    </ligandPart>
</feature>
<dbReference type="GO" id="GO:0020037">
    <property type="term" value="F:heme binding"/>
    <property type="evidence" value="ECO:0007669"/>
    <property type="project" value="InterPro"/>
</dbReference>
<evidence type="ECO:0000256" key="5">
    <source>
        <dbReference type="ARBA" id="ARBA00023004"/>
    </source>
</evidence>
<feature type="chain" id="PRO_5034401483" evidence="8">
    <location>
        <begin position="19"/>
        <end position="497"/>
    </location>
</feature>
<feature type="signal peptide" evidence="8">
    <location>
        <begin position="1"/>
        <end position="18"/>
    </location>
</feature>
<gene>
    <name evidence="9" type="ORF">HII31_06674</name>
</gene>
<evidence type="ECO:0000256" key="7">
    <source>
        <dbReference type="SAM" id="Coils"/>
    </source>
</evidence>
<keyword evidence="10" id="KW-1185">Reference proteome</keyword>
<evidence type="ECO:0000256" key="3">
    <source>
        <dbReference type="ARBA" id="ARBA00022723"/>
    </source>
</evidence>
<evidence type="ECO:0000256" key="2">
    <source>
        <dbReference type="ARBA" id="ARBA00010617"/>
    </source>
</evidence>
<dbReference type="Gene3D" id="1.10.630.10">
    <property type="entry name" value="Cytochrome P450"/>
    <property type="match status" value="1"/>
</dbReference>
<organism evidence="9 10">
    <name type="scientific">Pseudocercospora fuligena</name>
    <dbReference type="NCBI Taxonomy" id="685502"/>
    <lineage>
        <taxon>Eukaryota</taxon>
        <taxon>Fungi</taxon>
        <taxon>Dikarya</taxon>
        <taxon>Ascomycota</taxon>
        <taxon>Pezizomycotina</taxon>
        <taxon>Dothideomycetes</taxon>
        <taxon>Dothideomycetidae</taxon>
        <taxon>Mycosphaerellales</taxon>
        <taxon>Mycosphaerellaceae</taxon>
        <taxon>Pseudocercospora</taxon>
    </lineage>
</organism>
<dbReference type="CDD" id="cd11041">
    <property type="entry name" value="CYP503A1-like"/>
    <property type="match status" value="1"/>
</dbReference>
<accession>A0A8H6VL44</accession>
<protein>
    <submittedName>
        <fullName evidence="9">Ent-kaurene oxidase</fullName>
    </submittedName>
</protein>
<dbReference type="InterPro" id="IPR002401">
    <property type="entry name" value="Cyt_P450_E_grp-I"/>
</dbReference>
<feature type="coiled-coil region" evidence="7">
    <location>
        <begin position="227"/>
        <end position="254"/>
    </location>
</feature>
<name>A0A8H6VL44_9PEZI</name>
<comment type="caution">
    <text evidence="9">The sequence shown here is derived from an EMBL/GenBank/DDBJ whole genome shotgun (WGS) entry which is preliminary data.</text>
</comment>
<comment type="cofactor">
    <cofactor evidence="1 6">
        <name>heme</name>
        <dbReference type="ChEBI" id="CHEBI:30413"/>
    </cofactor>
</comment>
<dbReference type="SUPFAM" id="SSF48264">
    <property type="entry name" value="Cytochrome P450"/>
    <property type="match status" value="1"/>
</dbReference>
<evidence type="ECO:0000256" key="8">
    <source>
        <dbReference type="SAM" id="SignalP"/>
    </source>
</evidence>
<sequence>MWTVALLALTVILRVCSSSRVGLPPGIPIAGKRSFLEPTWLLRLRFIRGARHIIQCGYRQYRDIFVVHRLGADIVVIGDQKFLEEIRTQTRDSARSVQPFLNDFHSRYTKGQVFGDSDLQNRVLQQRLTPHIPRLIPTMVNEGFTALQRETNLAASTEWNELDPTTIFPRIAASIVSRIWLGDAGKYNEQWVDIGANYTRSVFLTGFMLRFVPQIFRPLIVWTIPQYRTLRKSIRDARRVIAALIQERATANKEDFNDVLQWMLDMGSGNELDVDNLAQRILILSLSGIHTTALTIAQALYDICASPGQLETLREEIAMVLGPMESWDRASLAKLDKMDSLIKESQRRNPVFLLTFQRILPCDVALSNGLNLPAGTRIAVPQHAIANDAALIPGGEPDSYKPWRYAQLRAESENENKYHFAMVDSSHMAFGFGKYACPGRFFVSNEIKIILAQMLLEYDLDLTAGSSRPKNFTIDADMYPDRKARLRIRRRVASSQQ</sequence>
<dbReference type="GO" id="GO:0005506">
    <property type="term" value="F:iron ion binding"/>
    <property type="evidence" value="ECO:0007669"/>
    <property type="project" value="InterPro"/>
</dbReference>
<dbReference type="OrthoDB" id="1844152at2759"/>
<proteinExistence type="inferred from homology"/>
<dbReference type="PANTHER" id="PTHR46206:SF4">
    <property type="entry name" value="P450, PUTATIVE (EUROFUNG)-RELATED"/>
    <property type="match status" value="1"/>
</dbReference>
<dbReference type="InterPro" id="IPR001128">
    <property type="entry name" value="Cyt_P450"/>
</dbReference>
<keyword evidence="3 6" id="KW-0479">Metal-binding</keyword>
<evidence type="ECO:0000256" key="1">
    <source>
        <dbReference type="ARBA" id="ARBA00001971"/>
    </source>
</evidence>
<reference evidence="9" key="1">
    <citation type="submission" date="2020-04" db="EMBL/GenBank/DDBJ databases">
        <title>Draft genome resource of the tomato pathogen Pseudocercospora fuligena.</title>
        <authorList>
            <person name="Zaccaron A."/>
        </authorList>
    </citation>
    <scope>NUCLEOTIDE SEQUENCE</scope>
    <source>
        <strain evidence="9">PF001</strain>
    </source>
</reference>
<evidence type="ECO:0000313" key="9">
    <source>
        <dbReference type="EMBL" id="KAF7192029.1"/>
    </source>
</evidence>
<evidence type="ECO:0000256" key="6">
    <source>
        <dbReference type="PIRSR" id="PIRSR602401-1"/>
    </source>
</evidence>
<dbReference type="PANTHER" id="PTHR46206">
    <property type="entry name" value="CYTOCHROME P450"/>
    <property type="match status" value="1"/>
</dbReference>
<evidence type="ECO:0000256" key="4">
    <source>
        <dbReference type="ARBA" id="ARBA00023002"/>
    </source>
</evidence>
<keyword evidence="8" id="KW-0732">Signal</keyword>
<dbReference type="PRINTS" id="PR00463">
    <property type="entry name" value="EP450I"/>
</dbReference>
<evidence type="ECO:0000313" key="10">
    <source>
        <dbReference type="Proteomes" id="UP000660729"/>
    </source>
</evidence>
<keyword evidence="6" id="KW-0349">Heme</keyword>
<dbReference type="Pfam" id="PF00067">
    <property type="entry name" value="p450"/>
    <property type="match status" value="1"/>
</dbReference>
<dbReference type="Proteomes" id="UP000660729">
    <property type="component" value="Unassembled WGS sequence"/>
</dbReference>
<keyword evidence="5 6" id="KW-0408">Iron</keyword>
<dbReference type="AlphaFoldDB" id="A0A8H6VL44"/>
<keyword evidence="7" id="KW-0175">Coiled coil</keyword>